<keyword evidence="4" id="KW-1185">Reference proteome</keyword>
<dbReference type="RefSeq" id="WP_115829762.1">
    <property type="nucleotide sequence ID" value="NZ_QNUL01000003.1"/>
</dbReference>
<name>A0A3D8YEZ6_9BACT</name>
<dbReference type="AlphaFoldDB" id="A0A3D8YEZ6"/>
<dbReference type="PROSITE" id="PS51257">
    <property type="entry name" value="PROKAR_LIPOPROTEIN"/>
    <property type="match status" value="1"/>
</dbReference>
<evidence type="ECO:0000259" key="2">
    <source>
        <dbReference type="Pfam" id="PF13648"/>
    </source>
</evidence>
<gene>
    <name evidence="3" type="ORF">DSL64_06035</name>
</gene>
<evidence type="ECO:0000256" key="1">
    <source>
        <dbReference type="SAM" id="SignalP"/>
    </source>
</evidence>
<dbReference type="Proteomes" id="UP000256373">
    <property type="component" value="Unassembled WGS sequence"/>
</dbReference>
<feature type="chain" id="PRO_5017827174" description="Lipocalin-like domain-containing protein" evidence="1">
    <location>
        <begin position="16"/>
        <end position="151"/>
    </location>
</feature>
<dbReference type="InterPro" id="IPR024311">
    <property type="entry name" value="Lipocalin-like"/>
</dbReference>
<dbReference type="EMBL" id="QNUL01000003">
    <property type="protein sequence ID" value="REA63173.1"/>
    <property type="molecule type" value="Genomic_DNA"/>
</dbReference>
<organism evidence="3 4">
    <name type="scientific">Dyadobacter luteus</name>
    <dbReference type="NCBI Taxonomy" id="2259619"/>
    <lineage>
        <taxon>Bacteria</taxon>
        <taxon>Pseudomonadati</taxon>
        <taxon>Bacteroidota</taxon>
        <taxon>Cytophagia</taxon>
        <taxon>Cytophagales</taxon>
        <taxon>Spirosomataceae</taxon>
        <taxon>Dyadobacter</taxon>
    </lineage>
</organism>
<comment type="caution">
    <text evidence="3">The sequence shown here is derived from an EMBL/GenBank/DDBJ whole genome shotgun (WGS) entry which is preliminary data.</text>
</comment>
<evidence type="ECO:0000313" key="3">
    <source>
        <dbReference type="EMBL" id="REA63173.1"/>
    </source>
</evidence>
<sequence length="151" mass="17278">MKTICTLLLSAMALASCQQKTNSTDTSDNQLIGTWKLVSSKVITKGDTSETFPVPNREMIKMFTDKEFAFFNHNIRATSKDSTVFSAGSGTYELKGEEYTEHLTYCNYREWENHDFHFKLKLKNDTLIQTGVEKIDSLGIDQEIIEIYVKK</sequence>
<evidence type="ECO:0000313" key="4">
    <source>
        <dbReference type="Proteomes" id="UP000256373"/>
    </source>
</evidence>
<reference evidence="3 4" key="1">
    <citation type="submission" date="2018-07" db="EMBL/GenBank/DDBJ databases">
        <title>Dyadobacter roseus sp. nov., isolated from rose rhizosphere soil.</title>
        <authorList>
            <person name="Chen L."/>
        </authorList>
    </citation>
    <scope>NUCLEOTIDE SEQUENCE [LARGE SCALE GENOMIC DNA]</scope>
    <source>
        <strain evidence="3 4">RS19</strain>
    </source>
</reference>
<protein>
    <recommendedName>
        <fullName evidence="2">Lipocalin-like domain-containing protein</fullName>
    </recommendedName>
</protein>
<dbReference type="Pfam" id="PF13648">
    <property type="entry name" value="Lipocalin_4"/>
    <property type="match status" value="1"/>
</dbReference>
<dbReference type="Gene3D" id="2.40.128.490">
    <property type="entry name" value="Uncharacterised protein PF14869, DUF4488"/>
    <property type="match status" value="1"/>
</dbReference>
<feature type="signal peptide" evidence="1">
    <location>
        <begin position="1"/>
        <end position="15"/>
    </location>
</feature>
<accession>A0A3D8YEZ6</accession>
<keyword evidence="1" id="KW-0732">Signal</keyword>
<feature type="domain" description="Lipocalin-like" evidence="2">
    <location>
        <begin position="31"/>
        <end position="127"/>
    </location>
</feature>
<proteinExistence type="predicted"/>
<dbReference type="OrthoDB" id="1493972at2"/>